<sequence length="458" mass="52259">MSDVVESDSVDGLDPGQSHCDSDSDDVASVISISDASVASDWELRSSKKPWVPLNNRVATSAPLLYLLRECLLNHRWREANQVIESLCLEPQEMEEVIWKCGAEIIYNHAKASPGIVDLFFGKMETVTSHHRAQKSLEKAFYFLSKGDIEEAYRAIKLKRYTKSFVSDEEGVAQDEWVYITKLYCGMIEYVLWAEDKDEMMDVEKEIDAASDSGTEETLPSTHARTAVSYLDDITDKPGIWDIFVTKHVEILEYYGRTADAKHILEKYAETNAENPNAHKYLYQFLKRNNPEPSKLISILKDILSLIPSDELAIDLCTIVHTCGASETLTLPYLFDMLDYACWQTAVKPWQLLADVIVNIYRNAATNEVTALGDCWRIRNNWWPQYHFRVDQIDTCDCSDLLKSKAVIAALLIDIENPFVMSVKNHLQDKAFNKMLKNVCKLKRNNSCTTSPRKKKRT</sequence>
<dbReference type="RefSeq" id="XP_006824851.1">
    <property type="nucleotide sequence ID" value="XM_006824788.1"/>
</dbReference>
<reference evidence="3" key="1">
    <citation type="submission" date="2025-08" db="UniProtKB">
        <authorList>
            <consortium name="RefSeq"/>
        </authorList>
    </citation>
    <scope>IDENTIFICATION</scope>
    <source>
        <tissue evidence="3">Testes</tissue>
    </source>
</reference>
<protein>
    <submittedName>
        <fullName evidence="3">TATA box-binding protein-associated factor RNA polymerase I subunit A-like</fullName>
    </submittedName>
</protein>
<evidence type="ECO:0000313" key="2">
    <source>
        <dbReference type="Proteomes" id="UP000694865"/>
    </source>
</evidence>
<dbReference type="Proteomes" id="UP000694865">
    <property type="component" value="Unplaced"/>
</dbReference>
<gene>
    <name evidence="3" type="primary">LOC102805495</name>
</gene>
<proteinExistence type="predicted"/>
<feature type="compositionally biased region" description="Acidic residues" evidence="1">
    <location>
        <begin position="1"/>
        <end position="11"/>
    </location>
</feature>
<dbReference type="PANTHER" id="PTHR32122">
    <property type="entry name" value="TATA BOX-BINDING PROTEIN ASSOCIATED FACTOR RNA POLYMERASE I SUBUNIT A"/>
    <property type="match status" value="1"/>
</dbReference>
<dbReference type="PANTHER" id="PTHR32122:SF1">
    <property type="entry name" value="TATA BOX-BINDING PROTEIN-ASSOCIATED FACTOR RNA POLYMERASE I SUBUNIT A"/>
    <property type="match status" value="1"/>
</dbReference>
<dbReference type="GeneID" id="102805495"/>
<feature type="region of interest" description="Disordered" evidence="1">
    <location>
        <begin position="1"/>
        <end position="25"/>
    </location>
</feature>
<keyword evidence="2" id="KW-1185">Reference proteome</keyword>
<dbReference type="InterPro" id="IPR039495">
    <property type="entry name" value="TAF1A"/>
</dbReference>
<organism evidence="2 3">
    <name type="scientific">Saccoglossus kowalevskii</name>
    <name type="common">Acorn worm</name>
    <dbReference type="NCBI Taxonomy" id="10224"/>
    <lineage>
        <taxon>Eukaryota</taxon>
        <taxon>Metazoa</taxon>
        <taxon>Hemichordata</taxon>
        <taxon>Enteropneusta</taxon>
        <taxon>Harrimaniidae</taxon>
        <taxon>Saccoglossus</taxon>
    </lineage>
</organism>
<name>A0ABM0MXW0_SACKO</name>
<dbReference type="Pfam" id="PF14929">
    <property type="entry name" value="TAF1_subA"/>
    <property type="match status" value="1"/>
</dbReference>
<evidence type="ECO:0000256" key="1">
    <source>
        <dbReference type="SAM" id="MobiDB-lite"/>
    </source>
</evidence>
<dbReference type="InterPro" id="IPR052669">
    <property type="entry name" value="SL1/TIF-IB_Component"/>
</dbReference>
<accession>A0ABM0MXW0</accession>
<evidence type="ECO:0000313" key="3">
    <source>
        <dbReference type="RefSeq" id="XP_006824851.1"/>
    </source>
</evidence>